<dbReference type="KEGG" id="fbe:FF125_21305"/>
<dbReference type="InterPro" id="IPR029063">
    <property type="entry name" value="SAM-dependent_MTases_sf"/>
</dbReference>
<organism evidence="3 4">
    <name type="scientific">Aureibaculum algae</name>
    <dbReference type="NCBI Taxonomy" id="2584122"/>
    <lineage>
        <taxon>Bacteria</taxon>
        <taxon>Pseudomonadati</taxon>
        <taxon>Bacteroidota</taxon>
        <taxon>Flavobacteriia</taxon>
        <taxon>Flavobacteriales</taxon>
        <taxon>Flavobacteriaceae</taxon>
        <taxon>Aureibaculum</taxon>
    </lineage>
</organism>
<dbReference type="RefSeq" id="WP_138952158.1">
    <property type="nucleotide sequence ID" value="NZ_CP040749.1"/>
</dbReference>
<dbReference type="Gene3D" id="2.20.25.110">
    <property type="entry name" value="S-adenosyl-L-methionine-dependent methyltransferases"/>
    <property type="match status" value="1"/>
</dbReference>
<dbReference type="EMBL" id="CP040749">
    <property type="protein sequence ID" value="QCX40856.1"/>
    <property type="molecule type" value="Genomic_DNA"/>
</dbReference>
<dbReference type="SUPFAM" id="SSF53335">
    <property type="entry name" value="S-adenosyl-L-methionine-dependent methyltransferases"/>
    <property type="match status" value="1"/>
</dbReference>
<gene>
    <name evidence="3" type="ORF">FF125_21305</name>
</gene>
<accession>A0A5B7U075</accession>
<proteinExistence type="predicted"/>
<keyword evidence="3" id="KW-0489">Methyltransferase</keyword>
<feature type="domain" description="Methyltransferase" evidence="2">
    <location>
        <begin position="43"/>
        <end position="138"/>
    </location>
</feature>
<sequence length="246" mass="27709">MTSNSQFFDELSDDYDVMINFENALKNKTSFFKNFLLTNYKTVLDLGCGTAADSIALSKLGLQVDAIDHSKGMLQQAKKNAKKFDANINFIESGLTTFSIKDKRYDFIVSLGNTIANINMQEVSGLMSKLYGILNFGGEVLFQIVNYAKLPESGIHILNVYENDEVSILRKYNINTNDIDFIIEKNDKKKKQVSQIITTLYPHSKSGFEKIATEIGFTCNFYGNLKKDNFVATNSPNLVVQLKKVK</sequence>
<dbReference type="OrthoDB" id="9791837at2"/>
<dbReference type="InterPro" id="IPR041698">
    <property type="entry name" value="Methyltransf_25"/>
</dbReference>
<dbReference type="GO" id="GO:0032259">
    <property type="term" value="P:methylation"/>
    <property type="evidence" value="ECO:0007669"/>
    <property type="project" value="UniProtKB-KW"/>
</dbReference>
<evidence type="ECO:0000313" key="4">
    <source>
        <dbReference type="Proteomes" id="UP000306229"/>
    </source>
</evidence>
<dbReference type="AlphaFoldDB" id="A0A5B7U075"/>
<name>A0A5B7U075_9FLAO</name>
<evidence type="ECO:0000256" key="1">
    <source>
        <dbReference type="ARBA" id="ARBA00022679"/>
    </source>
</evidence>
<dbReference type="CDD" id="cd02440">
    <property type="entry name" value="AdoMet_MTases"/>
    <property type="match status" value="1"/>
</dbReference>
<evidence type="ECO:0000313" key="3">
    <source>
        <dbReference type="EMBL" id="QCX40856.1"/>
    </source>
</evidence>
<keyword evidence="4" id="KW-1185">Reference proteome</keyword>
<protein>
    <submittedName>
        <fullName evidence="3">Class I SAM-dependent methyltransferase</fullName>
    </submittedName>
</protein>
<evidence type="ECO:0000259" key="2">
    <source>
        <dbReference type="Pfam" id="PF13649"/>
    </source>
</evidence>
<reference evidence="3 4" key="1">
    <citation type="submission" date="2019-05" db="EMBL/GenBank/DDBJ databases">
        <title>Algicella ahnfeltiae gen. nov., sp. nov., a novel marine bacterium of the family Flavobacteriaceae isolated from a red alga.</title>
        <authorList>
            <person name="Nedashkovskaya O.I."/>
            <person name="Kukhlevskiy A.D."/>
            <person name="Kim S.-G."/>
            <person name="Zhukova N.V."/>
            <person name="Mikhailov V.V."/>
        </authorList>
    </citation>
    <scope>NUCLEOTIDE SEQUENCE [LARGE SCALE GENOMIC DNA]</scope>
    <source>
        <strain evidence="3 4">10Alg115</strain>
    </source>
</reference>
<dbReference type="Proteomes" id="UP000306229">
    <property type="component" value="Chromosome"/>
</dbReference>
<dbReference type="PANTHER" id="PTHR43861">
    <property type="entry name" value="TRANS-ACONITATE 2-METHYLTRANSFERASE-RELATED"/>
    <property type="match status" value="1"/>
</dbReference>
<dbReference type="GO" id="GO:0008168">
    <property type="term" value="F:methyltransferase activity"/>
    <property type="evidence" value="ECO:0007669"/>
    <property type="project" value="UniProtKB-KW"/>
</dbReference>
<dbReference type="Pfam" id="PF13649">
    <property type="entry name" value="Methyltransf_25"/>
    <property type="match status" value="1"/>
</dbReference>
<keyword evidence="1 3" id="KW-0808">Transferase</keyword>
<dbReference type="Gene3D" id="3.40.50.150">
    <property type="entry name" value="Vaccinia Virus protein VP39"/>
    <property type="match status" value="1"/>
</dbReference>